<feature type="region of interest" description="Disordered" evidence="3">
    <location>
        <begin position="427"/>
        <end position="455"/>
    </location>
</feature>
<dbReference type="PROSITE" id="PS51257">
    <property type="entry name" value="PROKAR_LIPOPROTEIN"/>
    <property type="match status" value="1"/>
</dbReference>
<evidence type="ECO:0000256" key="2">
    <source>
        <dbReference type="ARBA" id="ARBA00022729"/>
    </source>
</evidence>
<dbReference type="SUPFAM" id="SSF53822">
    <property type="entry name" value="Periplasmic binding protein-like I"/>
    <property type="match status" value="1"/>
</dbReference>
<evidence type="ECO:0000256" key="4">
    <source>
        <dbReference type="SAM" id="SignalP"/>
    </source>
</evidence>
<dbReference type="Gene3D" id="3.40.50.2300">
    <property type="match status" value="2"/>
</dbReference>
<comment type="similarity">
    <text evidence="1">Belongs to the leucine-binding protein family.</text>
</comment>
<evidence type="ECO:0000259" key="5">
    <source>
        <dbReference type="Pfam" id="PF13458"/>
    </source>
</evidence>
<feature type="chain" id="PRO_5039453234" description="Leucine-binding protein domain-containing protein" evidence="4">
    <location>
        <begin position="26"/>
        <end position="455"/>
    </location>
</feature>
<name>A0A8J4ECI5_9ACTN</name>
<keyword evidence="2 4" id="KW-0732">Signal</keyword>
<dbReference type="InterPro" id="IPR028081">
    <property type="entry name" value="Leu-bd"/>
</dbReference>
<feature type="compositionally biased region" description="Low complexity" evidence="3">
    <location>
        <begin position="440"/>
        <end position="455"/>
    </location>
</feature>
<evidence type="ECO:0000313" key="7">
    <source>
        <dbReference type="Proteomes" id="UP000635606"/>
    </source>
</evidence>
<organism evidence="6 7">
    <name type="scientific">Virgisporangium ochraceum</name>
    <dbReference type="NCBI Taxonomy" id="65505"/>
    <lineage>
        <taxon>Bacteria</taxon>
        <taxon>Bacillati</taxon>
        <taxon>Actinomycetota</taxon>
        <taxon>Actinomycetes</taxon>
        <taxon>Micromonosporales</taxon>
        <taxon>Micromonosporaceae</taxon>
        <taxon>Virgisporangium</taxon>
    </lineage>
</organism>
<sequence>MFRNLRRWISAPAVIALSASLMLTACNGDGTDGGDLAVAPRSTDGGGTLSPATLATFTQYTGSTAGRATGQPIRLGFVNTENGPGSFPEYTIAVTDAVRLLNEQLGGVKGRPIELDLCHPDDAGQAEQCAQKFTADPTIAAVLHGAIDADTAPFHRVLSPKLPVLGGLPLQPADAAAPNSYYFSSGQFGALGVVTYAKTYAKADKVSLLTTEGFVASERAVAAIKQGLEASGVKVTVAKYPANSTDLTEPLAASGAANADLFIPVVADAAHCVNIQNALQELRINTQVLTLAGCLSQEVRTKLGDYPRWNYMTFNISAEASASDDTTAWQLRALKEWFPPLGARGVPSTAGVMMLQMTLVAARVLGSLPGDQLNPATVGAAFRKFNGPVFLGVPRLVFGGIPGLPAIGSLSSRVYNYLGNDDWRDTTAGSWLEPPPPTAATPSSSGRPSASASRR</sequence>
<comment type="caution">
    <text evidence="6">The sequence shown here is derived from an EMBL/GenBank/DDBJ whole genome shotgun (WGS) entry which is preliminary data.</text>
</comment>
<dbReference type="InterPro" id="IPR028082">
    <property type="entry name" value="Peripla_BP_I"/>
</dbReference>
<feature type="signal peptide" evidence="4">
    <location>
        <begin position="1"/>
        <end position="25"/>
    </location>
</feature>
<reference evidence="6" key="1">
    <citation type="submission" date="2021-01" db="EMBL/GenBank/DDBJ databases">
        <title>Whole genome shotgun sequence of Virgisporangium ochraceum NBRC 16418.</title>
        <authorList>
            <person name="Komaki H."/>
            <person name="Tamura T."/>
        </authorList>
    </citation>
    <scope>NUCLEOTIDE SEQUENCE</scope>
    <source>
        <strain evidence="6">NBRC 16418</strain>
    </source>
</reference>
<evidence type="ECO:0000313" key="6">
    <source>
        <dbReference type="EMBL" id="GIJ66927.1"/>
    </source>
</evidence>
<evidence type="ECO:0000256" key="3">
    <source>
        <dbReference type="SAM" id="MobiDB-lite"/>
    </source>
</evidence>
<dbReference type="AlphaFoldDB" id="A0A8J4ECI5"/>
<keyword evidence="7" id="KW-1185">Reference proteome</keyword>
<accession>A0A8J4ECI5</accession>
<dbReference type="Proteomes" id="UP000635606">
    <property type="component" value="Unassembled WGS sequence"/>
</dbReference>
<protein>
    <recommendedName>
        <fullName evidence="5">Leucine-binding protein domain-containing protein</fullName>
    </recommendedName>
</protein>
<gene>
    <name evidence="6" type="ORF">Voc01_018440</name>
</gene>
<dbReference type="Pfam" id="PF13458">
    <property type="entry name" value="Peripla_BP_6"/>
    <property type="match status" value="1"/>
</dbReference>
<evidence type="ECO:0000256" key="1">
    <source>
        <dbReference type="ARBA" id="ARBA00010062"/>
    </source>
</evidence>
<proteinExistence type="inferred from homology"/>
<dbReference type="EMBL" id="BOPH01000022">
    <property type="protein sequence ID" value="GIJ66927.1"/>
    <property type="molecule type" value="Genomic_DNA"/>
</dbReference>
<feature type="domain" description="Leucine-binding protein" evidence="5">
    <location>
        <begin position="72"/>
        <end position="390"/>
    </location>
</feature>